<name>A0AAW1R932_9CHLO</name>
<protein>
    <recommendedName>
        <fullName evidence="3">Arf-GAP domain-containing protein</fullName>
    </recommendedName>
</protein>
<evidence type="ECO:0000256" key="1">
    <source>
        <dbReference type="PROSITE-ProRule" id="PRU00288"/>
    </source>
</evidence>
<evidence type="ECO:0000256" key="2">
    <source>
        <dbReference type="SAM" id="MobiDB-lite"/>
    </source>
</evidence>
<organism evidence="4 5">
    <name type="scientific">[Myrmecia] bisecta</name>
    <dbReference type="NCBI Taxonomy" id="41462"/>
    <lineage>
        <taxon>Eukaryota</taxon>
        <taxon>Viridiplantae</taxon>
        <taxon>Chlorophyta</taxon>
        <taxon>core chlorophytes</taxon>
        <taxon>Trebouxiophyceae</taxon>
        <taxon>Trebouxiales</taxon>
        <taxon>Trebouxiaceae</taxon>
        <taxon>Myrmecia</taxon>
    </lineage>
</organism>
<dbReference type="InterPro" id="IPR037278">
    <property type="entry name" value="ARFGAP/RecO"/>
</dbReference>
<dbReference type="Proteomes" id="UP001489004">
    <property type="component" value="Unassembled WGS sequence"/>
</dbReference>
<dbReference type="PANTHER" id="PTHR46085">
    <property type="entry name" value="ARFGAP/RECO-RELATED"/>
    <property type="match status" value="1"/>
</dbReference>
<dbReference type="SMART" id="SM00105">
    <property type="entry name" value="ArfGap"/>
    <property type="match status" value="1"/>
</dbReference>
<reference evidence="4 5" key="1">
    <citation type="journal article" date="2024" name="Nat. Commun.">
        <title>Phylogenomics reveals the evolutionary origins of lichenization in chlorophyte algae.</title>
        <authorList>
            <person name="Puginier C."/>
            <person name="Libourel C."/>
            <person name="Otte J."/>
            <person name="Skaloud P."/>
            <person name="Haon M."/>
            <person name="Grisel S."/>
            <person name="Petersen M."/>
            <person name="Berrin J.G."/>
            <person name="Delaux P.M."/>
            <person name="Dal Grande F."/>
            <person name="Keller J."/>
        </authorList>
    </citation>
    <scope>NUCLEOTIDE SEQUENCE [LARGE SCALE GENOMIC DNA]</scope>
    <source>
        <strain evidence="4 5">SAG 2043</strain>
    </source>
</reference>
<feature type="region of interest" description="Disordered" evidence="2">
    <location>
        <begin position="123"/>
        <end position="157"/>
    </location>
</feature>
<dbReference type="PROSITE" id="PS50115">
    <property type="entry name" value="ARFGAP"/>
    <property type="match status" value="1"/>
</dbReference>
<dbReference type="Gene3D" id="1.10.220.150">
    <property type="entry name" value="Arf GTPase activating protein"/>
    <property type="match status" value="1"/>
</dbReference>
<accession>A0AAW1R932</accession>
<dbReference type="GO" id="GO:0005096">
    <property type="term" value="F:GTPase activator activity"/>
    <property type="evidence" value="ECO:0007669"/>
    <property type="project" value="InterPro"/>
</dbReference>
<comment type="caution">
    <text evidence="4">The sequence shown here is derived from an EMBL/GenBank/DDBJ whole genome shotgun (WGS) entry which is preliminary data.</text>
</comment>
<sequence length="433" mass="45506">MSAKSLDAKHELRLRNLLKLPENKRCAVCDTQGPQYVVTDFNTFVCTVCSGVHRQFNHRCKGVSMATFKPDEMKQIELGGNKVAEQTYLAKWSPSDLPRPTDRHPSKVRDWIDAVYVKKRFYSPSGRRDTDSSKLGQASHASRATSEDIPSKPMSDLLGQDSVKLQVNAPVSEALLVGGAQQGVASGASDSLISFASPVKPGAPGLPPGQDGTAEPKQPAMKELPSDLFSEVQITAPAQLYSPGAALAGWAGPPGYAAQPSPSRHGVPKYPGSSGVLQTTSLGHVGVPREHHGGGLQHGLPTHQADPFAFGQPMPMNGVAQPIAFPSFGQPESSFAEASQPDPFSNLVPGLKSSLPILPTSPASLAAVPSSTMHAQPAWMQEASGPGQPLSYGQHASPYGQSFALVTASDGLDSADLSSADHQAAPKTGNPFA</sequence>
<dbReference type="SUPFAM" id="SSF57863">
    <property type="entry name" value="ArfGap/RecO-like zinc finger"/>
    <property type="match status" value="1"/>
</dbReference>
<dbReference type="Pfam" id="PF01412">
    <property type="entry name" value="ArfGap"/>
    <property type="match status" value="1"/>
</dbReference>
<dbReference type="InterPro" id="IPR038508">
    <property type="entry name" value="ArfGAP_dom_sf"/>
</dbReference>
<dbReference type="InterPro" id="IPR001164">
    <property type="entry name" value="ArfGAP_dom"/>
</dbReference>
<dbReference type="GO" id="GO:0008270">
    <property type="term" value="F:zinc ion binding"/>
    <property type="evidence" value="ECO:0007669"/>
    <property type="project" value="UniProtKB-KW"/>
</dbReference>
<gene>
    <name evidence="4" type="ORF">WJX72_010505</name>
</gene>
<evidence type="ECO:0000313" key="5">
    <source>
        <dbReference type="Proteomes" id="UP001489004"/>
    </source>
</evidence>
<evidence type="ECO:0000313" key="4">
    <source>
        <dbReference type="EMBL" id="KAK9830238.1"/>
    </source>
</evidence>
<feature type="compositionally biased region" description="Polar residues" evidence="2">
    <location>
        <begin position="133"/>
        <end position="144"/>
    </location>
</feature>
<evidence type="ECO:0000259" key="3">
    <source>
        <dbReference type="PROSITE" id="PS50115"/>
    </source>
</evidence>
<feature type="region of interest" description="Disordered" evidence="2">
    <location>
        <begin position="414"/>
        <end position="433"/>
    </location>
</feature>
<dbReference type="EMBL" id="JALJOR010000001">
    <property type="protein sequence ID" value="KAK9830238.1"/>
    <property type="molecule type" value="Genomic_DNA"/>
</dbReference>
<dbReference type="AlphaFoldDB" id="A0AAW1R932"/>
<dbReference type="PRINTS" id="PR00405">
    <property type="entry name" value="REVINTRACTNG"/>
</dbReference>
<dbReference type="CDD" id="cd08838">
    <property type="entry name" value="ArfGap_AGFG"/>
    <property type="match status" value="1"/>
</dbReference>
<feature type="region of interest" description="Disordered" evidence="2">
    <location>
        <begin position="195"/>
        <end position="220"/>
    </location>
</feature>
<keyword evidence="1" id="KW-0863">Zinc-finger</keyword>
<keyword evidence="1" id="KW-0862">Zinc</keyword>
<dbReference type="InterPro" id="IPR044820">
    <property type="entry name" value="AGD14-like"/>
</dbReference>
<feature type="domain" description="Arf-GAP" evidence="3">
    <location>
        <begin position="11"/>
        <end position="129"/>
    </location>
</feature>
<proteinExistence type="predicted"/>
<keyword evidence="1" id="KW-0479">Metal-binding</keyword>
<keyword evidence="5" id="KW-1185">Reference proteome</keyword>
<feature type="compositionally biased region" description="Low complexity" evidence="2">
    <location>
        <begin position="414"/>
        <end position="425"/>
    </location>
</feature>